<dbReference type="Pfam" id="PF10881">
    <property type="entry name" value="DUF2726"/>
    <property type="match status" value="1"/>
</dbReference>
<feature type="domain" description="DUF2726" evidence="2">
    <location>
        <begin position="37"/>
        <end position="147"/>
    </location>
</feature>
<keyword evidence="1" id="KW-0472">Membrane</keyword>
<comment type="caution">
    <text evidence="3">The sequence shown here is derived from an EMBL/GenBank/DDBJ whole genome shotgun (WGS) entry which is preliminary data.</text>
</comment>
<dbReference type="EMBL" id="FPKH01000004">
    <property type="protein sequence ID" value="SFX97178.1"/>
    <property type="molecule type" value="Genomic_DNA"/>
</dbReference>
<gene>
    <name evidence="3" type="ORF">SAMN03097694_4038</name>
</gene>
<dbReference type="InterPro" id="IPR024402">
    <property type="entry name" value="DUF2726"/>
</dbReference>
<dbReference type="RefSeq" id="WP_072455136.1">
    <property type="nucleotide sequence ID" value="NZ_FPKH01000004.1"/>
</dbReference>
<sequence length="158" mass="18193">MSQLQFFVVAMAIIFIVTSLVNEKRKKPTGPLTLKRKQLLTNREQQMFSVLSSALPECIVLAQVSFSALVTAEGWQSRNRFNRKVADFVLCSKQMNVIAVIELDDRSHIGREHHDRERDAMLKQAGYITIRYPSIPTTEQIRRDIEDQLMAMHNARYG</sequence>
<evidence type="ECO:0000259" key="2">
    <source>
        <dbReference type="Pfam" id="PF10881"/>
    </source>
</evidence>
<accession>A0AB38CC55</accession>
<evidence type="ECO:0000313" key="3">
    <source>
        <dbReference type="EMBL" id="SFX97178.1"/>
    </source>
</evidence>
<dbReference type="Proteomes" id="UP000182489">
    <property type="component" value="Unassembled WGS sequence"/>
</dbReference>
<name>A0AB38CC55_9BURK</name>
<dbReference type="AlphaFoldDB" id="A0AB38CC55"/>
<evidence type="ECO:0000256" key="1">
    <source>
        <dbReference type="SAM" id="Phobius"/>
    </source>
</evidence>
<organism evidence="3 4">
    <name type="scientific">Janthinobacterium lividum</name>
    <dbReference type="NCBI Taxonomy" id="29581"/>
    <lineage>
        <taxon>Bacteria</taxon>
        <taxon>Pseudomonadati</taxon>
        <taxon>Pseudomonadota</taxon>
        <taxon>Betaproteobacteria</taxon>
        <taxon>Burkholderiales</taxon>
        <taxon>Oxalobacteraceae</taxon>
        <taxon>Janthinobacterium</taxon>
    </lineage>
</organism>
<evidence type="ECO:0000313" key="4">
    <source>
        <dbReference type="Proteomes" id="UP000182489"/>
    </source>
</evidence>
<protein>
    <recommendedName>
        <fullName evidence="2">DUF2726 domain-containing protein</fullName>
    </recommendedName>
</protein>
<proteinExistence type="predicted"/>
<reference evidence="3 4" key="1">
    <citation type="submission" date="2016-11" db="EMBL/GenBank/DDBJ databases">
        <authorList>
            <person name="Varghese N."/>
            <person name="Submissions S."/>
        </authorList>
    </citation>
    <scope>NUCLEOTIDE SEQUENCE [LARGE SCALE GENOMIC DNA]</scope>
    <source>
        <strain evidence="3 4">NFR18</strain>
    </source>
</reference>
<feature type="transmembrane region" description="Helical" evidence="1">
    <location>
        <begin position="6"/>
        <end position="22"/>
    </location>
</feature>
<keyword evidence="1" id="KW-0812">Transmembrane</keyword>
<keyword evidence="1" id="KW-1133">Transmembrane helix</keyword>